<proteinExistence type="predicted"/>
<protein>
    <submittedName>
        <fullName evidence="3">Uncharacterized protein</fullName>
    </submittedName>
</protein>
<evidence type="ECO:0000256" key="1">
    <source>
        <dbReference type="ARBA" id="ARBA00022860"/>
    </source>
</evidence>
<sequence>MVIMTTNSIENRSTLELMLDKIQNLDREHQTTYVPPSLPVRPLSRARLPPRSRRPLALDLDKKIISSEAKGIFQEASSDIFLKGIEVSKNSKSEKGISNIQNCYRGHQIRCYYKDLKRVVITLQSFARGQNARRDYECRIKRLRAILTIQKHTKKYVERRLRQMHYNKTMHEPKSRQNITTQDNTAKDYIQVPFSVIINLQKQVLKTEAKVREKKEENNALKIRIEEMDKKWHKSEERMKSMEKTWQDQLTYIQKCLAASKKKPAPIIAIEQFDYTEEQNNYQNLDSNVLITEIGCEQVSNNKLCPEEELGKLKVRFKAWKKGYRNKIKEAQSTFKKIGHFETSAKSYRNWWGRFSH</sequence>
<dbReference type="GO" id="GO:0005516">
    <property type="term" value="F:calmodulin binding"/>
    <property type="evidence" value="ECO:0007669"/>
    <property type="project" value="UniProtKB-KW"/>
</dbReference>
<dbReference type="EMBL" id="JBJXBP010000007">
    <property type="protein sequence ID" value="KAL3820585.1"/>
    <property type="molecule type" value="Genomic_DNA"/>
</dbReference>
<organism evidence="3 4">
    <name type="scientific">Penstemon smallii</name>
    <dbReference type="NCBI Taxonomy" id="265156"/>
    <lineage>
        <taxon>Eukaryota</taxon>
        <taxon>Viridiplantae</taxon>
        <taxon>Streptophyta</taxon>
        <taxon>Embryophyta</taxon>
        <taxon>Tracheophyta</taxon>
        <taxon>Spermatophyta</taxon>
        <taxon>Magnoliopsida</taxon>
        <taxon>eudicotyledons</taxon>
        <taxon>Gunneridae</taxon>
        <taxon>Pentapetalae</taxon>
        <taxon>asterids</taxon>
        <taxon>lamiids</taxon>
        <taxon>Lamiales</taxon>
        <taxon>Plantaginaceae</taxon>
        <taxon>Cheloneae</taxon>
        <taxon>Penstemon</taxon>
    </lineage>
</organism>
<dbReference type="Gene3D" id="4.10.270.10">
    <property type="entry name" value="Myosin, subunit A"/>
    <property type="match status" value="1"/>
</dbReference>
<keyword evidence="4" id="KW-1185">Reference proteome</keyword>
<dbReference type="InterPro" id="IPR000048">
    <property type="entry name" value="IQ_motif_EF-hand-BS"/>
</dbReference>
<evidence type="ECO:0000313" key="4">
    <source>
        <dbReference type="Proteomes" id="UP001634393"/>
    </source>
</evidence>
<reference evidence="3 4" key="1">
    <citation type="submission" date="2024-12" db="EMBL/GenBank/DDBJ databases">
        <title>The unique morphological basis and parallel evolutionary history of personate flowers in Penstemon.</title>
        <authorList>
            <person name="Depatie T.H."/>
            <person name="Wessinger C.A."/>
        </authorList>
    </citation>
    <scope>NUCLEOTIDE SEQUENCE [LARGE SCALE GENOMIC DNA]</scope>
    <source>
        <strain evidence="3">WTNN_2</strain>
        <tissue evidence="3">Leaf</tissue>
    </source>
</reference>
<dbReference type="SMART" id="SM00015">
    <property type="entry name" value="IQ"/>
    <property type="match status" value="3"/>
</dbReference>
<dbReference type="Pfam" id="PF00612">
    <property type="entry name" value="IQ"/>
    <property type="match status" value="2"/>
</dbReference>
<dbReference type="Proteomes" id="UP001634393">
    <property type="component" value="Unassembled WGS sequence"/>
</dbReference>
<dbReference type="PROSITE" id="PS50096">
    <property type="entry name" value="IQ"/>
    <property type="match status" value="2"/>
</dbReference>
<keyword evidence="1" id="KW-0112">Calmodulin-binding</keyword>
<feature type="coiled-coil region" evidence="2">
    <location>
        <begin position="197"/>
        <end position="231"/>
    </location>
</feature>
<gene>
    <name evidence="3" type="ORF">ACJIZ3_006490</name>
</gene>
<name>A0ABD3S858_9LAMI</name>
<keyword evidence="2" id="KW-0175">Coiled coil</keyword>
<accession>A0ABD3S858</accession>
<dbReference type="InterPro" id="IPR027417">
    <property type="entry name" value="P-loop_NTPase"/>
</dbReference>
<evidence type="ECO:0000256" key="2">
    <source>
        <dbReference type="SAM" id="Coils"/>
    </source>
</evidence>
<dbReference type="SUPFAM" id="SSF52540">
    <property type="entry name" value="P-loop containing nucleoside triphosphate hydrolases"/>
    <property type="match status" value="1"/>
</dbReference>
<comment type="caution">
    <text evidence="3">The sequence shown here is derived from an EMBL/GenBank/DDBJ whole genome shotgun (WGS) entry which is preliminary data.</text>
</comment>
<dbReference type="AlphaFoldDB" id="A0ABD3S858"/>
<evidence type="ECO:0000313" key="3">
    <source>
        <dbReference type="EMBL" id="KAL3820585.1"/>
    </source>
</evidence>